<reference evidence="4" key="1">
    <citation type="submission" date="2021-06" db="EMBL/GenBank/DDBJ databases">
        <title>Parelaphostrongylus tenuis whole genome reference sequence.</title>
        <authorList>
            <person name="Garwood T.J."/>
            <person name="Larsen P.A."/>
            <person name="Fountain-Jones N.M."/>
            <person name="Garbe J.R."/>
            <person name="Macchietto M.G."/>
            <person name="Kania S.A."/>
            <person name="Gerhold R.W."/>
            <person name="Richards J.E."/>
            <person name="Wolf T.M."/>
        </authorList>
    </citation>
    <scope>NUCLEOTIDE SEQUENCE</scope>
    <source>
        <strain evidence="4">MNPRO001-30</strain>
        <tissue evidence="4">Meninges</tissue>
    </source>
</reference>
<feature type="disulfide bond" evidence="1">
    <location>
        <begin position="28"/>
        <end position="38"/>
    </location>
</feature>
<dbReference type="SUPFAM" id="SSF57196">
    <property type="entry name" value="EGF/Laminin"/>
    <property type="match status" value="1"/>
</dbReference>
<dbReference type="Gene3D" id="2.10.25.10">
    <property type="entry name" value="Laminin"/>
    <property type="match status" value="1"/>
</dbReference>
<evidence type="ECO:0000256" key="1">
    <source>
        <dbReference type="PROSITE-ProRule" id="PRU00076"/>
    </source>
</evidence>
<dbReference type="PROSITE" id="PS50026">
    <property type="entry name" value="EGF_3"/>
    <property type="match status" value="1"/>
</dbReference>
<name>A0AAD5R7R9_PARTN</name>
<feature type="domain" description="EGF-like" evidence="3">
    <location>
        <begin position="24"/>
        <end position="59"/>
    </location>
</feature>
<dbReference type="PROSITE" id="PS00022">
    <property type="entry name" value="EGF_1"/>
    <property type="match status" value="1"/>
</dbReference>
<evidence type="ECO:0000313" key="5">
    <source>
        <dbReference type="Proteomes" id="UP001196413"/>
    </source>
</evidence>
<keyword evidence="1" id="KW-1015">Disulfide bond</keyword>
<dbReference type="EMBL" id="JAHQIW010006884">
    <property type="protein sequence ID" value="KAJ1370950.1"/>
    <property type="molecule type" value="Genomic_DNA"/>
</dbReference>
<comment type="caution">
    <text evidence="1">Lacks conserved residue(s) required for the propagation of feature annotation.</text>
</comment>
<evidence type="ECO:0000313" key="4">
    <source>
        <dbReference type="EMBL" id="KAJ1370950.1"/>
    </source>
</evidence>
<evidence type="ECO:0000259" key="3">
    <source>
        <dbReference type="PROSITE" id="PS50026"/>
    </source>
</evidence>
<gene>
    <name evidence="4" type="ORF">KIN20_032788</name>
</gene>
<proteinExistence type="predicted"/>
<keyword evidence="5" id="KW-1185">Reference proteome</keyword>
<feature type="signal peptide" evidence="2">
    <location>
        <begin position="1"/>
        <end position="19"/>
    </location>
</feature>
<keyword evidence="1" id="KW-0245">EGF-like domain</keyword>
<feature type="disulfide bond" evidence="1">
    <location>
        <begin position="49"/>
        <end position="58"/>
    </location>
</feature>
<organism evidence="4 5">
    <name type="scientific">Parelaphostrongylus tenuis</name>
    <name type="common">Meningeal worm</name>
    <dbReference type="NCBI Taxonomy" id="148309"/>
    <lineage>
        <taxon>Eukaryota</taxon>
        <taxon>Metazoa</taxon>
        <taxon>Ecdysozoa</taxon>
        <taxon>Nematoda</taxon>
        <taxon>Chromadorea</taxon>
        <taxon>Rhabditida</taxon>
        <taxon>Rhabditina</taxon>
        <taxon>Rhabditomorpha</taxon>
        <taxon>Strongyloidea</taxon>
        <taxon>Metastrongylidae</taxon>
        <taxon>Parelaphostrongylus</taxon>
    </lineage>
</organism>
<comment type="caution">
    <text evidence="4">The sequence shown here is derived from an EMBL/GenBank/DDBJ whole genome shotgun (WGS) entry which is preliminary data.</text>
</comment>
<dbReference type="InterPro" id="IPR000742">
    <property type="entry name" value="EGF"/>
</dbReference>
<evidence type="ECO:0000256" key="2">
    <source>
        <dbReference type="SAM" id="SignalP"/>
    </source>
</evidence>
<keyword evidence="2" id="KW-0732">Signal</keyword>
<protein>
    <recommendedName>
        <fullName evidence="3">EGF-like domain-containing protein</fullName>
    </recommendedName>
</protein>
<dbReference type="PROSITE" id="PS01186">
    <property type="entry name" value="EGF_2"/>
    <property type="match status" value="1"/>
</dbReference>
<dbReference type="Pfam" id="PF00008">
    <property type="entry name" value="EGF"/>
    <property type="match status" value="1"/>
</dbReference>
<feature type="chain" id="PRO_5041903259" description="EGF-like domain-containing protein" evidence="2">
    <location>
        <begin position="20"/>
        <end position="68"/>
    </location>
</feature>
<dbReference type="Proteomes" id="UP001196413">
    <property type="component" value="Unassembled WGS sequence"/>
</dbReference>
<dbReference type="AlphaFoldDB" id="A0AAD5R7R9"/>
<accession>A0AAD5R7R9</accession>
<sequence length="68" mass="7356">MYHQICRIGPLLAVLLVTATPDDHSGPCRPYSCEFGECISEGPLFSCKCQPGFVGPTCNIGRSNLIKL</sequence>